<keyword evidence="2" id="KW-1185">Reference proteome</keyword>
<dbReference type="InterPro" id="IPR036249">
    <property type="entry name" value="Thioredoxin-like_sf"/>
</dbReference>
<organism evidence="1 2">
    <name type="scientific">Strigomonas culicis</name>
    <dbReference type="NCBI Taxonomy" id="28005"/>
    <lineage>
        <taxon>Eukaryota</taxon>
        <taxon>Discoba</taxon>
        <taxon>Euglenozoa</taxon>
        <taxon>Kinetoplastea</taxon>
        <taxon>Metakinetoplastina</taxon>
        <taxon>Trypanosomatida</taxon>
        <taxon>Trypanosomatidae</taxon>
        <taxon>Strigomonadinae</taxon>
        <taxon>Strigomonas</taxon>
    </lineage>
</organism>
<dbReference type="EMBL" id="ATMH01001654">
    <property type="protein sequence ID" value="EPY34316.1"/>
    <property type="molecule type" value="Genomic_DNA"/>
</dbReference>
<dbReference type="Gene3D" id="3.40.30.10">
    <property type="entry name" value="Glutaredoxin"/>
    <property type="match status" value="1"/>
</dbReference>
<reference evidence="1 2" key="1">
    <citation type="journal article" date="2013" name="PLoS ONE">
        <title>Predicting the Proteins of Angomonas deanei, Strigomonas culicis and Their Respective Endosymbionts Reveals New Aspects of the Trypanosomatidae Family.</title>
        <authorList>
            <person name="Motta M.C."/>
            <person name="Martins A.C."/>
            <person name="de Souza S.S."/>
            <person name="Catta-Preta C.M."/>
            <person name="Silva R."/>
            <person name="Klein C.C."/>
            <person name="de Almeida L.G."/>
            <person name="de Lima Cunha O."/>
            <person name="Ciapina L.P."/>
            <person name="Brocchi M."/>
            <person name="Colabardini A.C."/>
            <person name="de Araujo Lima B."/>
            <person name="Machado C.R."/>
            <person name="de Almeida Soares C.M."/>
            <person name="Probst C.M."/>
            <person name="de Menezes C.B."/>
            <person name="Thompson C.E."/>
            <person name="Bartholomeu D.C."/>
            <person name="Gradia D.F."/>
            <person name="Pavoni D.P."/>
            <person name="Grisard E.C."/>
            <person name="Fantinatti-Garboggini F."/>
            <person name="Marchini F.K."/>
            <person name="Rodrigues-Luiz G.F."/>
            <person name="Wagner G."/>
            <person name="Goldman G.H."/>
            <person name="Fietto J.L."/>
            <person name="Elias M.C."/>
            <person name="Goldman M.H."/>
            <person name="Sagot M.F."/>
            <person name="Pereira M."/>
            <person name="Stoco P.H."/>
            <person name="de Mendonca-Neto R.P."/>
            <person name="Teixeira S.M."/>
            <person name="Maciel T.E."/>
            <person name="de Oliveira Mendes T.A."/>
            <person name="Urmenyi T.P."/>
            <person name="de Souza W."/>
            <person name="Schenkman S."/>
            <person name="de Vasconcelos A.T."/>
        </authorList>
    </citation>
    <scope>NUCLEOTIDE SEQUENCE [LARGE SCALE GENOMIC DNA]</scope>
</reference>
<dbReference type="SUPFAM" id="SSF52833">
    <property type="entry name" value="Thioredoxin-like"/>
    <property type="match status" value="1"/>
</dbReference>
<dbReference type="AlphaFoldDB" id="S9W4P6"/>
<proteinExistence type="predicted"/>
<name>S9W4P6_9TRYP</name>
<protein>
    <recommendedName>
        <fullName evidence="3">Thioredoxin domain-containing protein</fullName>
    </recommendedName>
</protein>
<evidence type="ECO:0008006" key="3">
    <source>
        <dbReference type="Google" id="ProtNLM"/>
    </source>
</evidence>
<sequence length="195" mass="22455">MSQTQNIIRRIFGDRKLPQNLSNEEYDEYMHTNFPAWMKEFEDSGFLEKTKLQPIRNEEEFIEKLNQHKSDLLVLKFWKHGCIPCLTFAEMYKEAEALCQRLQQNRPANVAADVAPPPADTAAAALTAPLEKRVVWYSVDTKALSTRTMVDYQLISGTPTIQTFCGERQVGEEIKATNLEDLMKELRTRIPKCTP</sequence>
<evidence type="ECO:0000313" key="1">
    <source>
        <dbReference type="EMBL" id="EPY34316.1"/>
    </source>
</evidence>
<comment type="caution">
    <text evidence="1">The sequence shown here is derived from an EMBL/GenBank/DDBJ whole genome shotgun (WGS) entry which is preliminary data.</text>
</comment>
<dbReference type="OrthoDB" id="275696at2759"/>
<gene>
    <name evidence="1" type="ORF">STCU_01654</name>
</gene>
<evidence type="ECO:0000313" key="2">
    <source>
        <dbReference type="Proteomes" id="UP000015354"/>
    </source>
</evidence>
<dbReference type="Proteomes" id="UP000015354">
    <property type="component" value="Unassembled WGS sequence"/>
</dbReference>
<accession>S9W4P6</accession>